<dbReference type="GO" id="GO:0051301">
    <property type="term" value="P:cell division"/>
    <property type="evidence" value="ECO:0007669"/>
    <property type="project" value="UniProtKB-KW"/>
</dbReference>
<feature type="binding site" evidence="10">
    <location>
        <position position="181"/>
    </location>
    <ligand>
        <name>UDP-N-acetyl-alpha-D-glucosamine</name>
        <dbReference type="ChEBI" id="CHEBI:57705"/>
    </ligand>
</feature>
<gene>
    <name evidence="10" type="primary">murG</name>
    <name evidence="13" type="ORF">SAMN05661077_1021</name>
</gene>
<protein>
    <recommendedName>
        <fullName evidence="10">UDP-N-acetylglucosamine--N-acetylmuramyl-(pentapeptide) pyrophosphoryl-undecaprenol N-acetylglucosamine transferase</fullName>
        <ecNumber evidence="10">2.4.1.227</ecNumber>
    </recommendedName>
    <alternativeName>
        <fullName evidence="10">Undecaprenyl-PP-MurNAc-pentapeptide-UDPGlcNAc GlcNAc transferase</fullName>
    </alternativeName>
</protein>
<comment type="subcellular location">
    <subcellularLocation>
        <location evidence="10">Cell membrane</location>
        <topology evidence="10">Peripheral membrane protein</topology>
        <orientation evidence="10">Cytoplasmic side</orientation>
    </subcellularLocation>
</comment>
<evidence type="ECO:0000256" key="2">
    <source>
        <dbReference type="ARBA" id="ARBA00022618"/>
    </source>
</evidence>
<dbReference type="STRING" id="381306.AN478_10080"/>
<evidence type="ECO:0000256" key="4">
    <source>
        <dbReference type="ARBA" id="ARBA00022679"/>
    </source>
</evidence>
<feature type="binding site" evidence="10">
    <location>
        <position position="308"/>
    </location>
    <ligand>
        <name>UDP-N-acetyl-alpha-D-glucosamine</name>
        <dbReference type="ChEBI" id="CHEBI:57705"/>
    </ligand>
</feature>
<dbReference type="PANTHER" id="PTHR21015:SF22">
    <property type="entry name" value="GLYCOSYLTRANSFERASE"/>
    <property type="match status" value="1"/>
</dbReference>
<dbReference type="PANTHER" id="PTHR21015">
    <property type="entry name" value="UDP-N-ACETYLGLUCOSAMINE--N-ACETYLMURAMYL-(PENTAPEPTIDE) PYROPHOSPHORYL-UNDECAPRENOL N-ACETYLGLUCOSAMINE TRANSFERASE 1"/>
    <property type="match status" value="1"/>
</dbReference>
<proteinExistence type="inferred from homology"/>
<feature type="binding site" evidence="10">
    <location>
        <position position="141"/>
    </location>
    <ligand>
        <name>UDP-N-acetyl-alpha-D-glucosamine</name>
        <dbReference type="ChEBI" id="CHEBI:57705"/>
    </ligand>
</feature>
<keyword evidence="1 10" id="KW-1003">Cell membrane</keyword>
<reference evidence="14" key="1">
    <citation type="submission" date="2016-10" db="EMBL/GenBank/DDBJ databases">
        <authorList>
            <person name="Varghese N."/>
        </authorList>
    </citation>
    <scope>NUCLEOTIDE SEQUENCE [LARGE SCALE GENOMIC DNA]</scope>
    <source>
        <strain evidence="14">HL 19</strain>
    </source>
</reference>
<keyword evidence="9 10" id="KW-0961">Cell wall biogenesis/degradation</keyword>
<comment type="pathway">
    <text evidence="10">Cell wall biogenesis; peptidoglycan biosynthesis.</text>
</comment>
<feature type="domain" description="Glycosyl transferase family 28 C-terminal" evidence="12">
    <location>
        <begin position="203"/>
        <end position="365"/>
    </location>
</feature>
<dbReference type="SUPFAM" id="SSF53756">
    <property type="entry name" value="UDP-Glycosyltransferase/glycogen phosphorylase"/>
    <property type="match status" value="1"/>
</dbReference>
<dbReference type="GO" id="GO:0009252">
    <property type="term" value="P:peptidoglycan biosynthetic process"/>
    <property type="evidence" value="ECO:0007669"/>
    <property type="project" value="UniProtKB-UniRule"/>
</dbReference>
<keyword evidence="3 10" id="KW-0328">Glycosyltransferase</keyword>
<dbReference type="GO" id="GO:0005975">
    <property type="term" value="P:carbohydrate metabolic process"/>
    <property type="evidence" value="ECO:0007669"/>
    <property type="project" value="InterPro"/>
</dbReference>
<evidence type="ECO:0000256" key="7">
    <source>
        <dbReference type="ARBA" id="ARBA00023136"/>
    </source>
</evidence>
<keyword evidence="6 10" id="KW-0573">Peptidoglycan synthesis</keyword>
<dbReference type="InterPro" id="IPR006009">
    <property type="entry name" value="GlcNAc_MurG"/>
</dbReference>
<comment type="similarity">
    <text evidence="10">Belongs to the glycosyltransferase 28 family. MurG subfamily.</text>
</comment>
<keyword evidence="8 10" id="KW-0131">Cell cycle</keyword>
<dbReference type="GO" id="GO:0071555">
    <property type="term" value="P:cell wall organization"/>
    <property type="evidence" value="ECO:0007669"/>
    <property type="project" value="UniProtKB-KW"/>
</dbReference>
<dbReference type="CDD" id="cd03785">
    <property type="entry name" value="GT28_MurG"/>
    <property type="match status" value="1"/>
</dbReference>
<evidence type="ECO:0000256" key="10">
    <source>
        <dbReference type="HAMAP-Rule" id="MF_00033"/>
    </source>
</evidence>
<evidence type="ECO:0000259" key="12">
    <source>
        <dbReference type="Pfam" id="PF04101"/>
    </source>
</evidence>
<evidence type="ECO:0000259" key="11">
    <source>
        <dbReference type="Pfam" id="PF03033"/>
    </source>
</evidence>
<keyword evidence="2 10" id="KW-0132">Cell division</keyword>
<dbReference type="EMBL" id="FMUN01000002">
    <property type="protein sequence ID" value="SCY00608.1"/>
    <property type="molecule type" value="Genomic_DNA"/>
</dbReference>
<dbReference type="Pfam" id="PF03033">
    <property type="entry name" value="Glyco_transf_28"/>
    <property type="match status" value="1"/>
</dbReference>
<evidence type="ECO:0000256" key="1">
    <source>
        <dbReference type="ARBA" id="ARBA00022475"/>
    </source>
</evidence>
<keyword evidence="14" id="KW-1185">Reference proteome</keyword>
<evidence type="ECO:0000256" key="3">
    <source>
        <dbReference type="ARBA" id="ARBA00022676"/>
    </source>
</evidence>
<sequence length="379" mass="40274">MTGPRGDLRPEKARRGQGPVRVVIAAGGTGGHVFPALAVADELSRRGVEVHFVGTGAGVEARAVPAAGYPLHRLEMRGLRGSGWRRWAALPWALGRAVAAAGRTLLRLRPAAVLAMGGYVAAPAGLGAWVTRRPLVLHEQNAVPGLAIRLLRRLATRILTGFPEAAERLGPRARWVGTPVRTELLGLEEPARRYAERGGPLRVLVFGGSQGARFLNREVPPCLAGLAEERPVTVWHQAGRDEGEAVERAYADAGLEATVTPFIEDMAAAYAWCDLVFCRAGAATVAELEAAGVPAVLVPFPHAVDDHQRKNAEALVDRGAAVCLTQEEWEGREVIGLLRNRLADREALAAMGEAARGLARPEAAKAVADSCLEGREHAG</sequence>
<dbReference type="GO" id="GO:0008360">
    <property type="term" value="P:regulation of cell shape"/>
    <property type="evidence" value="ECO:0007669"/>
    <property type="project" value="UniProtKB-KW"/>
</dbReference>
<dbReference type="HAMAP" id="MF_00033">
    <property type="entry name" value="MurG"/>
    <property type="match status" value="1"/>
</dbReference>
<keyword evidence="4 10" id="KW-0808">Transferase</keyword>
<comment type="caution">
    <text evidence="10">Lacks conserved residue(s) required for the propagation of feature annotation.</text>
</comment>
<dbReference type="Gene3D" id="3.40.50.2000">
    <property type="entry name" value="Glycogen Phosphorylase B"/>
    <property type="match status" value="2"/>
</dbReference>
<dbReference type="AlphaFoldDB" id="A0A1G5CEB0"/>
<evidence type="ECO:0000256" key="9">
    <source>
        <dbReference type="ARBA" id="ARBA00023316"/>
    </source>
</evidence>
<dbReference type="InterPro" id="IPR007235">
    <property type="entry name" value="Glyco_trans_28_C"/>
</dbReference>
<dbReference type="Proteomes" id="UP000183104">
    <property type="component" value="Unassembled WGS sequence"/>
</dbReference>
<feature type="binding site" evidence="10">
    <location>
        <position position="263"/>
    </location>
    <ligand>
        <name>UDP-N-acetyl-alpha-D-glucosamine</name>
        <dbReference type="ChEBI" id="CHEBI:57705"/>
    </ligand>
</feature>
<comment type="catalytic activity">
    <reaction evidence="10">
        <text>di-trans,octa-cis-undecaprenyl diphospho-N-acetyl-alpha-D-muramoyl-L-alanyl-D-glutamyl-meso-2,6-diaminopimeloyl-D-alanyl-D-alanine + UDP-N-acetyl-alpha-D-glucosamine = di-trans,octa-cis-undecaprenyl diphospho-[N-acetyl-alpha-D-glucosaminyl-(1-&gt;4)]-N-acetyl-alpha-D-muramoyl-L-alanyl-D-glutamyl-meso-2,6-diaminopimeloyl-D-alanyl-D-alanine + UDP + H(+)</text>
        <dbReference type="Rhea" id="RHEA:31227"/>
        <dbReference type="ChEBI" id="CHEBI:15378"/>
        <dbReference type="ChEBI" id="CHEBI:57705"/>
        <dbReference type="ChEBI" id="CHEBI:58223"/>
        <dbReference type="ChEBI" id="CHEBI:61387"/>
        <dbReference type="ChEBI" id="CHEBI:61388"/>
        <dbReference type="EC" id="2.4.1.227"/>
    </reaction>
</comment>
<evidence type="ECO:0000256" key="6">
    <source>
        <dbReference type="ARBA" id="ARBA00022984"/>
    </source>
</evidence>
<dbReference type="Pfam" id="PF04101">
    <property type="entry name" value="Glyco_tran_28_C"/>
    <property type="match status" value="1"/>
</dbReference>
<feature type="domain" description="Glycosyltransferase family 28 N-terminal" evidence="11">
    <location>
        <begin position="22"/>
        <end position="159"/>
    </location>
</feature>
<keyword evidence="7 10" id="KW-0472">Membrane</keyword>
<keyword evidence="5 10" id="KW-0133">Cell shape</keyword>
<evidence type="ECO:0000256" key="5">
    <source>
        <dbReference type="ARBA" id="ARBA00022960"/>
    </source>
</evidence>
<feature type="binding site" evidence="10">
    <location>
        <position position="209"/>
    </location>
    <ligand>
        <name>UDP-N-acetyl-alpha-D-glucosamine</name>
        <dbReference type="ChEBI" id="CHEBI:57705"/>
    </ligand>
</feature>
<dbReference type="GO" id="GO:0050511">
    <property type="term" value="F:undecaprenyldiphospho-muramoylpentapeptide beta-N-acetylglucosaminyltransferase activity"/>
    <property type="evidence" value="ECO:0007669"/>
    <property type="project" value="UniProtKB-UniRule"/>
</dbReference>
<name>A0A1G5CEB0_9GAMM</name>
<dbReference type="NCBIfam" id="TIGR01133">
    <property type="entry name" value="murG"/>
    <property type="match status" value="1"/>
</dbReference>
<dbReference type="GO" id="GO:0005886">
    <property type="term" value="C:plasma membrane"/>
    <property type="evidence" value="ECO:0007669"/>
    <property type="project" value="UniProtKB-SubCell"/>
</dbReference>
<evidence type="ECO:0000313" key="14">
    <source>
        <dbReference type="Proteomes" id="UP000183104"/>
    </source>
</evidence>
<dbReference type="EC" id="2.4.1.227" evidence="10"/>
<feature type="binding site" evidence="10">
    <location>
        <begin position="29"/>
        <end position="31"/>
    </location>
    <ligand>
        <name>UDP-N-acetyl-alpha-D-glucosamine</name>
        <dbReference type="ChEBI" id="CHEBI:57705"/>
    </ligand>
</feature>
<dbReference type="InterPro" id="IPR004276">
    <property type="entry name" value="GlycoTrans_28_N"/>
</dbReference>
<evidence type="ECO:0000313" key="13">
    <source>
        <dbReference type="EMBL" id="SCY00608.1"/>
    </source>
</evidence>
<comment type="function">
    <text evidence="10">Cell wall formation. Catalyzes the transfer of a GlcNAc subunit on undecaprenyl-pyrophosphoryl-MurNAc-pentapeptide (lipid intermediate I) to form undecaprenyl-pyrophosphoryl-MurNAc-(pentapeptide)GlcNAc (lipid intermediate II).</text>
</comment>
<dbReference type="GO" id="GO:0051991">
    <property type="term" value="F:UDP-N-acetyl-D-glucosamine:N-acetylmuramoyl-L-alanyl-D-glutamyl-meso-2,6-diaminopimelyl-D-alanyl-D-alanine-diphosphoundecaprenol 4-beta-N-acetylglucosaminlytransferase activity"/>
    <property type="evidence" value="ECO:0007669"/>
    <property type="project" value="RHEA"/>
</dbReference>
<accession>A0A1G5CEB0</accession>
<organism evidence="13 14">
    <name type="scientific">Thiohalorhabdus denitrificans</name>
    <dbReference type="NCBI Taxonomy" id="381306"/>
    <lineage>
        <taxon>Bacteria</taxon>
        <taxon>Pseudomonadati</taxon>
        <taxon>Pseudomonadota</taxon>
        <taxon>Gammaproteobacteria</taxon>
        <taxon>Thiohalorhabdales</taxon>
        <taxon>Thiohalorhabdaceae</taxon>
        <taxon>Thiohalorhabdus</taxon>
    </lineage>
</organism>
<dbReference type="UniPathway" id="UPA00219"/>
<evidence type="ECO:0000256" key="8">
    <source>
        <dbReference type="ARBA" id="ARBA00023306"/>
    </source>
</evidence>